<feature type="domain" description="Threonine/Serine exporter ThrE" evidence="9">
    <location>
        <begin position="330"/>
        <end position="452"/>
    </location>
</feature>
<dbReference type="STRING" id="1032480.MLP_26300"/>
<dbReference type="eggNOG" id="COG2966">
    <property type="taxonomic scope" value="Bacteria"/>
</dbReference>
<dbReference type="InterPro" id="IPR010619">
    <property type="entry name" value="ThrE-like_N"/>
</dbReference>
<dbReference type="eggNOG" id="COG3610">
    <property type="taxonomic scope" value="Bacteria"/>
</dbReference>
<evidence type="ECO:0000256" key="4">
    <source>
        <dbReference type="ARBA" id="ARBA00022989"/>
    </source>
</evidence>
<evidence type="ECO:0000313" key="10">
    <source>
        <dbReference type="EMBL" id="BAK35644.1"/>
    </source>
</evidence>
<organism evidence="10 11">
    <name type="scientific">Microlunatus phosphovorus (strain ATCC 700054 / DSM 10555 / JCM 9379 / NBRC 101784 / NCIMB 13414 / VKM Ac-1990 / NM-1)</name>
    <dbReference type="NCBI Taxonomy" id="1032480"/>
    <lineage>
        <taxon>Bacteria</taxon>
        <taxon>Bacillati</taxon>
        <taxon>Actinomycetota</taxon>
        <taxon>Actinomycetes</taxon>
        <taxon>Propionibacteriales</taxon>
        <taxon>Propionibacteriaceae</taxon>
        <taxon>Microlunatus</taxon>
    </lineage>
</organism>
<feature type="transmembrane region" description="Helical" evidence="7">
    <location>
        <begin position="218"/>
        <end position="239"/>
    </location>
</feature>
<gene>
    <name evidence="10" type="ordered locus">MLP_26300</name>
</gene>
<feature type="domain" description="Threonine/serine exporter-like N-terminal" evidence="8">
    <location>
        <begin position="55"/>
        <end position="306"/>
    </location>
</feature>
<dbReference type="RefSeq" id="WP_013863513.1">
    <property type="nucleotide sequence ID" value="NC_015635.1"/>
</dbReference>
<evidence type="ECO:0000256" key="3">
    <source>
        <dbReference type="ARBA" id="ARBA00022692"/>
    </source>
</evidence>
<dbReference type="OrthoDB" id="9763957at2"/>
<sequence length="483" mass="49503">MSKSSPDPDGLILPVKALRDLAASAVRNTDPETLTFALPGQDDQVSQRHARTAIDLALRVGEALLVMGASAADVTASTLRLLTAYGVTSAHVDITFTSITVSVHRGLNEDPLTVLRVIRQRGMDHSRLQNVQQLVDRVTRAPAERRPSVDQAREELVGVLRAPQPYHDWVGVMGGSLLAVGIVISLGGSLATMVLAAISAAVVAGAAGALGRAGFPTFFVQVISAAIPTLLALGVAWLQSQGMADWVDTPSLVVVSGIVVLLAGMTVVGAAQDALDGYYVTASARGLEVVVVTMGIAVGIGLILTVASLAGLPLTISTQVTTFTAVGFSALAALLAGVGFSLSARASPRTVLVAAVVTPVVYLAYLPIMLLELPVGFAVAGPAVLAGVLGYVAQRLLRVPEQAVTTAAIVMLLPGLAVFRGVDSLISLGVGGTGLADLLSAVGTGLGLAAGASVGGFVARKVAGLDRVSRRVFQGRQRTDRVE</sequence>
<feature type="transmembrane region" description="Helical" evidence="7">
    <location>
        <begin position="251"/>
        <end position="275"/>
    </location>
</feature>
<dbReference type="InterPro" id="IPR024528">
    <property type="entry name" value="ThrE_2"/>
</dbReference>
<name>F5XH12_MICPN</name>
<dbReference type="KEGG" id="mph:MLP_26300"/>
<comment type="subcellular location">
    <subcellularLocation>
        <location evidence="1">Cell membrane</location>
        <topology evidence="1">Multi-pass membrane protein</topology>
    </subcellularLocation>
</comment>
<keyword evidence="2" id="KW-1003">Cell membrane</keyword>
<dbReference type="AlphaFoldDB" id="F5XH12"/>
<dbReference type="GO" id="GO:0015744">
    <property type="term" value="P:succinate transport"/>
    <property type="evidence" value="ECO:0007669"/>
    <property type="project" value="TreeGrafter"/>
</dbReference>
<dbReference type="EMBL" id="AP012204">
    <property type="protein sequence ID" value="BAK35644.1"/>
    <property type="molecule type" value="Genomic_DNA"/>
</dbReference>
<evidence type="ECO:0000256" key="7">
    <source>
        <dbReference type="SAM" id="Phobius"/>
    </source>
</evidence>
<feature type="transmembrane region" description="Helical" evidence="7">
    <location>
        <begin position="438"/>
        <end position="459"/>
    </location>
</feature>
<accession>F5XH12</accession>
<keyword evidence="3 7" id="KW-0812">Transmembrane</keyword>
<dbReference type="InterPro" id="IPR050539">
    <property type="entry name" value="ThrE_Dicarb/AminoAcid_Exp"/>
</dbReference>
<keyword evidence="5 7" id="KW-0472">Membrane</keyword>
<feature type="transmembrane region" description="Helical" evidence="7">
    <location>
        <begin position="287"/>
        <end position="310"/>
    </location>
</feature>
<dbReference type="Pfam" id="PF12821">
    <property type="entry name" value="ThrE_2"/>
    <property type="match status" value="1"/>
</dbReference>
<feature type="transmembrane region" description="Helical" evidence="7">
    <location>
        <begin position="350"/>
        <end position="368"/>
    </location>
</feature>
<evidence type="ECO:0000256" key="1">
    <source>
        <dbReference type="ARBA" id="ARBA00004651"/>
    </source>
</evidence>
<feature type="transmembrane region" description="Helical" evidence="7">
    <location>
        <begin position="404"/>
        <end position="426"/>
    </location>
</feature>
<dbReference type="GO" id="GO:0022857">
    <property type="term" value="F:transmembrane transporter activity"/>
    <property type="evidence" value="ECO:0007669"/>
    <property type="project" value="InterPro"/>
</dbReference>
<evidence type="ECO:0000256" key="5">
    <source>
        <dbReference type="ARBA" id="ARBA00023136"/>
    </source>
</evidence>
<evidence type="ECO:0000313" key="11">
    <source>
        <dbReference type="Proteomes" id="UP000007947"/>
    </source>
</evidence>
<evidence type="ECO:0000259" key="8">
    <source>
        <dbReference type="Pfam" id="PF06738"/>
    </source>
</evidence>
<dbReference type="Proteomes" id="UP000007947">
    <property type="component" value="Chromosome"/>
</dbReference>
<evidence type="ECO:0000256" key="6">
    <source>
        <dbReference type="ARBA" id="ARBA00034125"/>
    </source>
</evidence>
<dbReference type="HOGENOM" id="CLU_023738_2_2_11"/>
<dbReference type="GO" id="GO:0005886">
    <property type="term" value="C:plasma membrane"/>
    <property type="evidence" value="ECO:0007669"/>
    <property type="project" value="UniProtKB-SubCell"/>
</dbReference>
<evidence type="ECO:0000259" key="9">
    <source>
        <dbReference type="Pfam" id="PF12821"/>
    </source>
</evidence>
<dbReference type="Pfam" id="PF06738">
    <property type="entry name" value="ThrE"/>
    <property type="match status" value="1"/>
</dbReference>
<keyword evidence="4 7" id="KW-1133">Transmembrane helix</keyword>
<dbReference type="PANTHER" id="PTHR34390">
    <property type="entry name" value="UPF0442 PROTEIN YJJB-RELATED"/>
    <property type="match status" value="1"/>
</dbReference>
<feature type="transmembrane region" description="Helical" evidence="7">
    <location>
        <begin position="374"/>
        <end position="392"/>
    </location>
</feature>
<proteinExistence type="inferred from homology"/>
<keyword evidence="11" id="KW-1185">Reference proteome</keyword>
<comment type="similarity">
    <text evidence="6">Belongs to the ThrE exporter (TC 2.A.79) family.</text>
</comment>
<reference evidence="10 11" key="1">
    <citation type="submission" date="2011-05" db="EMBL/GenBank/DDBJ databases">
        <title>Whole genome sequence of Microlunatus phosphovorus NM-1.</title>
        <authorList>
            <person name="Hosoyama A."/>
            <person name="Sasaki K."/>
            <person name="Harada T."/>
            <person name="Igarashi R."/>
            <person name="Kawakoshi A."/>
            <person name="Sasagawa M."/>
            <person name="Fukada J."/>
            <person name="Nakamura S."/>
            <person name="Katano Y."/>
            <person name="Hanada S."/>
            <person name="Kamagata Y."/>
            <person name="Nakamura N."/>
            <person name="Yamazaki S."/>
            <person name="Fujita N."/>
        </authorList>
    </citation>
    <scope>NUCLEOTIDE SEQUENCE [LARGE SCALE GENOMIC DNA]</scope>
    <source>
        <strain evidence="11">ATCC 700054 / DSM 10555 / JCM 9379 / NBRC 101784 / NCIMB 13414 / VKM Ac-1990 / NM-1</strain>
    </source>
</reference>
<protein>
    <submittedName>
        <fullName evidence="10">Putative threonine export protein</fullName>
    </submittedName>
</protein>
<evidence type="ECO:0000256" key="2">
    <source>
        <dbReference type="ARBA" id="ARBA00022475"/>
    </source>
</evidence>
<feature type="transmembrane region" description="Helical" evidence="7">
    <location>
        <begin position="316"/>
        <end position="338"/>
    </location>
</feature>
<feature type="transmembrane region" description="Helical" evidence="7">
    <location>
        <begin position="193"/>
        <end position="211"/>
    </location>
</feature>